<reference evidence="4 5" key="1">
    <citation type="submission" date="2020-04" db="EMBL/GenBank/DDBJ databases">
        <authorList>
            <person name="Yoon J."/>
        </authorList>
    </citation>
    <scope>NUCLEOTIDE SEQUENCE [LARGE SCALE GENOMIC DNA]</scope>
    <source>
        <strain evidence="4 5">KMU-115</strain>
    </source>
</reference>
<comment type="caution">
    <text evidence="4">The sequence shown here is derived from an EMBL/GenBank/DDBJ whole genome shotgun (WGS) entry which is preliminary data.</text>
</comment>
<accession>A0A7X6K097</accession>
<feature type="domain" description="YCII-related" evidence="3">
    <location>
        <begin position="24"/>
        <end position="108"/>
    </location>
</feature>
<evidence type="ECO:0000313" key="5">
    <source>
        <dbReference type="Proteomes" id="UP000526408"/>
    </source>
</evidence>
<keyword evidence="2" id="KW-0732">Signal</keyword>
<evidence type="ECO:0000259" key="3">
    <source>
        <dbReference type="Pfam" id="PF03795"/>
    </source>
</evidence>
<dbReference type="InterPro" id="IPR011008">
    <property type="entry name" value="Dimeric_a/b-barrel"/>
</dbReference>
<sequence>MIRKTLLAVPLLALAGPALAEPFTMFIYETPEDIALRADRTEAGAAYWAEWAAFSAALEQSGTVRGGAPLAITGADGVTLSGYFILEAPSLAEAEALAALAPTATRGGQTLVVPHLAVPGMSQ</sequence>
<gene>
    <name evidence="4" type="ORF">HCU73_13540</name>
</gene>
<evidence type="ECO:0000256" key="1">
    <source>
        <dbReference type="ARBA" id="ARBA00007689"/>
    </source>
</evidence>
<feature type="signal peptide" evidence="2">
    <location>
        <begin position="1"/>
        <end position="20"/>
    </location>
</feature>
<dbReference type="SUPFAM" id="SSF54909">
    <property type="entry name" value="Dimeric alpha+beta barrel"/>
    <property type="match status" value="1"/>
</dbReference>
<dbReference type="AlphaFoldDB" id="A0A7X6K097"/>
<proteinExistence type="inferred from homology"/>
<organism evidence="4 5">
    <name type="scientific">Roseicyclus persicicus</name>
    <dbReference type="NCBI Taxonomy" id="2650661"/>
    <lineage>
        <taxon>Bacteria</taxon>
        <taxon>Pseudomonadati</taxon>
        <taxon>Pseudomonadota</taxon>
        <taxon>Alphaproteobacteria</taxon>
        <taxon>Rhodobacterales</taxon>
        <taxon>Roseobacteraceae</taxon>
        <taxon>Roseicyclus</taxon>
    </lineage>
</organism>
<dbReference type="InterPro" id="IPR005545">
    <property type="entry name" value="YCII"/>
</dbReference>
<dbReference type="RefSeq" id="WP_168623989.1">
    <property type="nucleotide sequence ID" value="NZ_JAAZQQ010000004.1"/>
</dbReference>
<feature type="chain" id="PRO_5030575626" description="YCII-related domain-containing protein" evidence="2">
    <location>
        <begin position="21"/>
        <end position="123"/>
    </location>
</feature>
<dbReference type="Pfam" id="PF03795">
    <property type="entry name" value="YCII"/>
    <property type="match status" value="1"/>
</dbReference>
<keyword evidence="5" id="KW-1185">Reference proteome</keyword>
<evidence type="ECO:0000256" key="2">
    <source>
        <dbReference type="SAM" id="SignalP"/>
    </source>
</evidence>
<protein>
    <recommendedName>
        <fullName evidence="3">YCII-related domain-containing protein</fullName>
    </recommendedName>
</protein>
<evidence type="ECO:0000313" key="4">
    <source>
        <dbReference type="EMBL" id="NKX45613.1"/>
    </source>
</evidence>
<name>A0A7X6K097_9RHOB</name>
<dbReference type="EMBL" id="JAAZQQ010000004">
    <property type="protein sequence ID" value="NKX45613.1"/>
    <property type="molecule type" value="Genomic_DNA"/>
</dbReference>
<dbReference type="Gene3D" id="3.30.70.1060">
    <property type="entry name" value="Dimeric alpha+beta barrel"/>
    <property type="match status" value="1"/>
</dbReference>
<comment type="similarity">
    <text evidence="1">Belongs to the YciI family.</text>
</comment>
<dbReference type="Proteomes" id="UP000526408">
    <property type="component" value="Unassembled WGS sequence"/>
</dbReference>